<name>A0ACD0NY74_9BASI</name>
<evidence type="ECO:0000313" key="2">
    <source>
        <dbReference type="Proteomes" id="UP000245626"/>
    </source>
</evidence>
<dbReference type="Proteomes" id="UP000245626">
    <property type="component" value="Unassembled WGS sequence"/>
</dbReference>
<accession>A0ACD0NY74</accession>
<proteinExistence type="predicted"/>
<organism evidence="1 2">
    <name type="scientific">Violaceomyces palustris</name>
    <dbReference type="NCBI Taxonomy" id="1673888"/>
    <lineage>
        <taxon>Eukaryota</taxon>
        <taxon>Fungi</taxon>
        <taxon>Dikarya</taxon>
        <taxon>Basidiomycota</taxon>
        <taxon>Ustilaginomycotina</taxon>
        <taxon>Ustilaginomycetes</taxon>
        <taxon>Violaceomycetales</taxon>
        <taxon>Violaceomycetaceae</taxon>
        <taxon>Violaceomyces</taxon>
    </lineage>
</organism>
<protein>
    <submittedName>
        <fullName evidence="1">Uncharacterized protein</fullName>
    </submittedName>
</protein>
<reference evidence="1 2" key="1">
    <citation type="journal article" date="2018" name="Mol. Biol. Evol.">
        <title>Broad Genomic Sampling Reveals a Smut Pathogenic Ancestry of the Fungal Clade Ustilaginomycotina.</title>
        <authorList>
            <person name="Kijpornyongpan T."/>
            <person name="Mondo S.J."/>
            <person name="Barry K."/>
            <person name="Sandor L."/>
            <person name="Lee J."/>
            <person name="Lipzen A."/>
            <person name="Pangilinan J."/>
            <person name="LaButti K."/>
            <person name="Hainaut M."/>
            <person name="Henrissat B."/>
            <person name="Grigoriev I.V."/>
            <person name="Spatafora J.W."/>
            <person name="Aime M.C."/>
        </authorList>
    </citation>
    <scope>NUCLEOTIDE SEQUENCE [LARGE SCALE GENOMIC DNA]</scope>
    <source>
        <strain evidence="1 2">SA 807</strain>
    </source>
</reference>
<keyword evidence="2" id="KW-1185">Reference proteome</keyword>
<evidence type="ECO:0000313" key="1">
    <source>
        <dbReference type="EMBL" id="PWN50727.1"/>
    </source>
</evidence>
<dbReference type="EMBL" id="KZ819903">
    <property type="protein sequence ID" value="PWN50727.1"/>
    <property type="molecule type" value="Genomic_DNA"/>
</dbReference>
<gene>
    <name evidence="1" type="ORF">IE53DRAFT_386960</name>
</gene>
<sequence>MSTITVLGSGILGLTNAFELRRKGHKVVIVARDLPWDRFSQSFASPWAGANWCSFASKEEIDEQRWDAKTYQVWRNLESELSDQIIARLNFTELSPAERGKEDVWFSDLVDDFKILPKTTDELGKGSDFAITYTSFTISVPNYTEWLVSQLKSETPLEVPSCLKSSKWGPPVEFIRTSTLGSIRSAAELVPGCEVMINCTGLGSLDLEGVEDRNVHPIMGQTVLINVPSFRSQASSSYSSPCRCVMKVGKSPIKKETTTRKTKPGGDDGQQEEEEEEDGKQASYVIPRARTGQVILGGSFQVGKASPLTPDKALTERIIKSCSQLVPEILGPDGKVDIISENIGLRPARHGGARVEIGQSVVGLLDEQGGKTRQVGVVHSYGIGPAGYQASFGIAEQVVQLTEKLLKGRQPHVRHSKI</sequence>